<proteinExistence type="predicted"/>
<gene>
    <name evidence="1" type="ORF">E1298_43105</name>
</gene>
<name>A0A4R4ZZI4_9ACTN</name>
<dbReference type="Proteomes" id="UP000294513">
    <property type="component" value="Unassembled WGS sequence"/>
</dbReference>
<accession>A0A4R4ZZI4</accession>
<dbReference type="AlphaFoldDB" id="A0A4R4ZZI4"/>
<protein>
    <recommendedName>
        <fullName evidence="3">DUF4351 domain-containing protein</fullName>
    </recommendedName>
</protein>
<comment type="caution">
    <text evidence="1">The sequence shown here is derived from an EMBL/GenBank/DDBJ whole genome shotgun (WGS) entry which is preliminary data.</text>
</comment>
<evidence type="ECO:0008006" key="3">
    <source>
        <dbReference type="Google" id="ProtNLM"/>
    </source>
</evidence>
<sequence>MGPHLVWVRAWEGNMMMDSPYYSDVMRGAFVRGKAEGKAENVLLVLKARGIEATDEHRQRIEGCTDQSQLKIWLQRAVTAQKADELFA</sequence>
<dbReference type="RefSeq" id="WP_131903164.1">
    <property type="nucleotide sequence ID" value="NZ_SMKU01000468.1"/>
</dbReference>
<organism evidence="1 2">
    <name type="scientific">Actinomadura rubrisoli</name>
    <dbReference type="NCBI Taxonomy" id="2530368"/>
    <lineage>
        <taxon>Bacteria</taxon>
        <taxon>Bacillati</taxon>
        <taxon>Actinomycetota</taxon>
        <taxon>Actinomycetes</taxon>
        <taxon>Streptosporangiales</taxon>
        <taxon>Thermomonosporaceae</taxon>
        <taxon>Actinomadura</taxon>
    </lineage>
</organism>
<evidence type="ECO:0000313" key="2">
    <source>
        <dbReference type="Proteomes" id="UP000294513"/>
    </source>
</evidence>
<dbReference type="OrthoDB" id="3539696at2"/>
<dbReference type="EMBL" id="SMKU01000468">
    <property type="protein sequence ID" value="TDD63826.1"/>
    <property type="molecule type" value="Genomic_DNA"/>
</dbReference>
<reference evidence="1 2" key="1">
    <citation type="submission" date="2019-03" db="EMBL/GenBank/DDBJ databases">
        <title>Draft genome sequences of novel Actinobacteria.</title>
        <authorList>
            <person name="Sahin N."/>
            <person name="Ay H."/>
            <person name="Saygin H."/>
        </authorList>
    </citation>
    <scope>NUCLEOTIDE SEQUENCE [LARGE SCALE GENOMIC DNA]</scope>
    <source>
        <strain evidence="1 2">H3C3</strain>
    </source>
</reference>
<keyword evidence="2" id="KW-1185">Reference proteome</keyword>
<evidence type="ECO:0000313" key="1">
    <source>
        <dbReference type="EMBL" id="TDD63826.1"/>
    </source>
</evidence>